<organism evidence="2 3">
    <name type="scientific">Paraburkholderia podalyriae</name>
    <dbReference type="NCBI Taxonomy" id="1938811"/>
    <lineage>
        <taxon>Bacteria</taxon>
        <taxon>Pseudomonadati</taxon>
        <taxon>Pseudomonadota</taxon>
        <taxon>Betaproteobacteria</taxon>
        <taxon>Burkholderiales</taxon>
        <taxon>Burkholderiaceae</taxon>
        <taxon>Paraburkholderia</taxon>
    </lineage>
</organism>
<evidence type="ECO:0000313" key="2">
    <source>
        <dbReference type="EMBL" id="MBC8751492.1"/>
    </source>
</evidence>
<dbReference type="PROSITE" id="PS50943">
    <property type="entry name" value="HTH_CROC1"/>
    <property type="match status" value="1"/>
</dbReference>
<dbReference type="InterPro" id="IPR010982">
    <property type="entry name" value="Lambda_DNA-bd_dom_sf"/>
</dbReference>
<dbReference type="RefSeq" id="WP_187638439.1">
    <property type="nucleotide sequence ID" value="NZ_VZQQ01000057.1"/>
</dbReference>
<dbReference type="EMBL" id="VZQQ01000057">
    <property type="protein sequence ID" value="MBC8751492.1"/>
    <property type="molecule type" value="Genomic_DNA"/>
</dbReference>
<dbReference type="InterPro" id="IPR001387">
    <property type="entry name" value="Cro/C1-type_HTH"/>
</dbReference>
<gene>
    <name evidence="2" type="ORF">F6X42_34710</name>
</gene>
<accession>A0ABR7PZ27</accession>
<name>A0ABR7PZ27_9BURK</name>
<feature type="domain" description="HTH cro/C1-type" evidence="1">
    <location>
        <begin position="1"/>
        <end position="52"/>
    </location>
</feature>
<dbReference type="CDD" id="cd00093">
    <property type="entry name" value="HTH_XRE"/>
    <property type="match status" value="1"/>
</dbReference>
<dbReference type="Pfam" id="PF01381">
    <property type="entry name" value="HTH_3"/>
    <property type="match status" value="1"/>
</dbReference>
<evidence type="ECO:0000313" key="3">
    <source>
        <dbReference type="Proteomes" id="UP000736373"/>
    </source>
</evidence>
<protein>
    <submittedName>
        <fullName evidence="2">Helix-turn-helix domain-containing protein</fullName>
    </submittedName>
</protein>
<dbReference type="SUPFAM" id="SSF47413">
    <property type="entry name" value="lambda repressor-like DNA-binding domains"/>
    <property type="match status" value="1"/>
</dbReference>
<sequence length="65" mass="7342">MRAARGFSRDALSEYAELSRNYVTRLESQKPNADLKHLEKLAHALDIPISRLIGPPACDHKVSKR</sequence>
<dbReference type="Proteomes" id="UP000736373">
    <property type="component" value="Unassembled WGS sequence"/>
</dbReference>
<proteinExistence type="predicted"/>
<evidence type="ECO:0000259" key="1">
    <source>
        <dbReference type="PROSITE" id="PS50943"/>
    </source>
</evidence>
<keyword evidence="3" id="KW-1185">Reference proteome</keyword>
<dbReference type="Gene3D" id="1.10.260.40">
    <property type="entry name" value="lambda repressor-like DNA-binding domains"/>
    <property type="match status" value="1"/>
</dbReference>
<reference evidence="2 3" key="1">
    <citation type="submission" date="2019-09" db="EMBL/GenBank/DDBJ databases">
        <title>Paraburkholderia podalyriae sp. nov., A South African Podalyria-associated rhizobium.</title>
        <authorList>
            <person name="Mavima L."/>
            <person name="Beukes C.W."/>
            <person name="Palmer M."/>
            <person name="De Meyer S.E."/>
            <person name="James E.K."/>
            <person name="Maluk M."/>
            <person name="Avontuur J.R."/>
            <person name="Chan W.Y."/>
            <person name="Venter S.N."/>
            <person name="Steenkamp E.T."/>
        </authorList>
    </citation>
    <scope>NUCLEOTIDE SEQUENCE [LARGE SCALE GENOMIC DNA]</scope>
    <source>
        <strain evidence="2 3">WC7.3b</strain>
    </source>
</reference>
<comment type="caution">
    <text evidence="2">The sequence shown here is derived from an EMBL/GenBank/DDBJ whole genome shotgun (WGS) entry which is preliminary data.</text>
</comment>
<dbReference type="SMART" id="SM00530">
    <property type="entry name" value="HTH_XRE"/>
    <property type="match status" value="1"/>
</dbReference>